<evidence type="ECO:0008006" key="3">
    <source>
        <dbReference type="Google" id="ProtNLM"/>
    </source>
</evidence>
<reference evidence="2" key="1">
    <citation type="submission" date="2011-07" db="EMBL/GenBank/DDBJ databases">
        <authorList>
            <consortium name="Caenorhabditis brenneri Sequencing and Analysis Consortium"/>
            <person name="Wilson R.K."/>
        </authorList>
    </citation>
    <scope>NUCLEOTIDE SEQUENCE [LARGE SCALE GENOMIC DNA]</scope>
    <source>
        <strain evidence="2">PB2801</strain>
    </source>
</reference>
<dbReference type="PANTHER" id="PTHR21503">
    <property type="entry name" value="F-BOX-CONTAINING HYPOTHETICAL PROTEIN C.ELEGANS"/>
    <property type="match status" value="1"/>
</dbReference>
<evidence type="ECO:0000313" key="1">
    <source>
        <dbReference type="EMBL" id="EGT41549.1"/>
    </source>
</evidence>
<protein>
    <recommendedName>
        <fullName evidence="3">F-box associated domain-containing protein</fullName>
    </recommendedName>
</protein>
<dbReference type="OMA" id="CFYVWHQ"/>
<dbReference type="Proteomes" id="UP000008068">
    <property type="component" value="Unassembled WGS sequence"/>
</dbReference>
<evidence type="ECO:0000313" key="2">
    <source>
        <dbReference type="Proteomes" id="UP000008068"/>
    </source>
</evidence>
<dbReference type="AlphaFoldDB" id="G0MQL0"/>
<dbReference type="OrthoDB" id="10630915at2759"/>
<sequence>MKILNLPFLAQRRLITAMDGADIIGLSFTSLRCRRLVRSVNLINVHTIVDCVNFLALAQIQFGGNGEKRIIFQLKDTEVEGGRTIPIVWVNQNSFDLRHEDVHTMPGLPTVTVRRQAFGKLCMRLLMEVFGAIGELAVVFGIEREFYFEGLKLISAPRHHHDFFMPSEQLTQYFTNFYEELALPFPVVGENNLTMDSTLLNIPRIIIHDARWMSGQALTNFRGTDGIFIGTEFTNKEVMVFIYKWLRGNNTTLRSMLLWQKQANSLDRGLISEKFRFNGWNPEQRPQHYNQDGEYVAIRPELSGIDIFSLLNILPFLDVLRDCQDGMDIVRRRDGMLATVKVWRNTVVCFYVWHQIQG</sequence>
<dbReference type="EMBL" id="GL379807">
    <property type="protein sequence ID" value="EGT41549.1"/>
    <property type="molecule type" value="Genomic_DNA"/>
</dbReference>
<name>G0MQL0_CAEBE</name>
<gene>
    <name evidence="1" type="ORF">CAEBREN_06909</name>
</gene>
<proteinExistence type="predicted"/>
<accession>G0MQL0</accession>
<dbReference type="InParanoid" id="G0MQL0"/>
<dbReference type="eggNOG" id="ENOG502THKP">
    <property type="taxonomic scope" value="Eukaryota"/>
</dbReference>
<keyword evidence="2" id="KW-1185">Reference proteome</keyword>
<dbReference type="HOGENOM" id="CLU_040220_2_0_1"/>
<organism evidence="2">
    <name type="scientific">Caenorhabditis brenneri</name>
    <name type="common">Nematode worm</name>
    <dbReference type="NCBI Taxonomy" id="135651"/>
    <lineage>
        <taxon>Eukaryota</taxon>
        <taxon>Metazoa</taxon>
        <taxon>Ecdysozoa</taxon>
        <taxon>Nematoda</taxon>
        <taxon>Chromadorea</taxon>
        <taxon>Rhabditida</taxon>
        <taxon>Rhabditina</taxon>
        <taxon>Rhabditomorpha</taxon>
        <taxon>Rhabditoidea</taxon>
        <taxon>Rhabditidae</taxon>
        <taxon>Peloderinae</taxon>
        <taxon>Caenorhabditis</taxon>
    </lineage>
</organism>
<dbReference type="PANTHER" id="PTHR21503:SF8">
    <property type="entry name" value="F-BOX ASSOCIATED DOMAIN-CONTAINING PROTEIN-RELATED"/>
    <property type="match status" value="1"/>
</dbReference>